<protein>
    <submittedName>
        <fullName evidence="1">Retrovirus-related Pol polyprotein from transposon 17.6</fullName>
    </submittedName>
</protein>
<dbReference type="Gene3D" id="3.30.420.10">
    <property type="entry name" value="Ribonuclease H-like superfamily/Ribonuclease H"/>
    <property type="match status" value="1"/>
</dbReference>
<dbReference type="InterPro" id="IPR043502">
    <property type="entry name" value="DNA/RNA_pol_sf"/>
</dbReference>
<evidence type="ECO:0000313" key="1">
    <source>
        <dbReference type="EMBL" id="GFY33730.1"/>
    </source>
</evidence>
<dbReference type="GO" id="GO:0071897">
    <property type="term" value="P:DNA biosynthetic process"/>
    <property type="evidence" value="ECO:0007669"/>
    <property type="project" value="UniProtKB-ARBA"/>
</dbReference>
<dbReference type="Gene3D" id="3.10.10.10">
    <property type="entry name" value="HIV Type 1 Reverse Transcriptase, subunit A, domain 1"/>
    <property type="match status" value="1"/>
</dbReference>
<dbReference type="Proteomes" id="UP000887159">
    <property type="component" value="Unassembled WGS sequence"/>
</dbReference>
<dbReference type="InterPro" id="IPR036397">
    <property type="entry name" value="RNaseH_sf"/>
</dbReference>
<organism evidence="1 2">
    <name type="scientific">Trichonephila clavipes</name>
    <name type="common">Golden silk orbweaver</name>
    <name type="synonym">Nephila clavipes</name>
    <dbReference type="NCBI Taxonomy" id="2585209"/>
    <lineage>
        <taxon>Eukaryota</taxon>
        <taxon>Metazoa</taxon>
        <taxon>Ecdysozoa</taxon>
        <taxon>Arthropoda</taxon>
        <taxon>Chelicerata</taxon>
        <taxon>Arachnida</taxon>
        <taxon>Araneae</taxon>
        <taxon>Araneomorphae</taxon>
        <taxon>Entelegynae</taxon>
        <taxon>Araneoidea</taxon>
        <taxon>Nephilidae</taxon>
        <taxon>Trichonephila</taxon>
    </lineage>
</organism>
<dbReference type="InterPro" id="IPR053134">
    <property type="entry name" value="RNA-dir_DNA_polymerase"/>
</dbReference>
<gene>
    <name evidence="1" type="primary">X975_17282</name>
    <name evidence="1" type="ORF">TNCV_4594421</name>
</gene>
<reference evidence="1" key="1">
    <citation type="submission" date="2020-08" db="EMBL/GenBank/DDBJ databases">
        <title>Multicomponent nature underlies the extraordinary mechanical properties of spider dragline silk.</title>
        <authorList>
            <person name="Kono N."/>
            <person name="Nakamura H."/>
            <person name="Mori M."/>
            <person name="Yoshida Y."/>
            <person name="Ohtoshi R."/>
            <person name="Malay A.D."/>
            <person name="Moran D.A.P."/>
            <person name="Tomita M."/>
            <person name="Numata K."/>
            <person name="Arakawa K."/>
        </authorList>
    </citation>
    <scope>NUCLEOTIDE SEQUENCE</scope>
</reference>
<dbReference type="PANTHER" id="PTHR24559">
    <property type="entry name" value="TRANSPOSON TY3-I GAG-POL POLYPROTEIN"/>
    <property type="match status" value="1"/>
</dbReference>
<sequence length="287" mass="33070">MKPEESQKKASKTLFNSFKGLFSDKPGLTHVLFHEIDTGDKPPVVLRSYRYDRVKQEIINYHVNKMLWEGKIIPIQSPYASPVVLCRKNNGLPLDNPEAYRFAVDYRTHNAITRYPRYPLPLIDDLITNTLHTAIMNSLDLRSGYFQLAVNPREIPTITKLERGKIIGLQEGGFSYHAIGAREQRNSSTVIPVWEQWTDELRITRKTGNGRRKPAYSPDMSPIEHVWDLVGRSCARDLRPAASKDELLLHIQARWNSLPQADIQNLFDFMSRRTEKFIAARGGYTKY</sequence>
<comment type="caution">
    <text evidence="1">The sequence shown here is derived from an EMBL/GenBank/DDBJ whole genome shotgun (WGS) entry which is preliminary data.</text>
</comment>
<dbReference type="AlphaFoldDB" id="A0A8X6WF91"/>
<accession>A0A8X6WF91</accession>
<dbReference type="Gene3D" id="3.30.70.270">
    <property type="match status" value="1"/>
</dbReference>
<dbReference type="InterPro" id="IPR043128">
    <property type="entry name" value="Rev_trsase/Diguanyl_cyclase"/>
</dbReference>
<dbReference type="SUPFAM" id="SSF56672">
    <property type="entry name" value="DNA/RNA polymerases"/>
    <property type="match status" value="1"/>
</dbReference>
<keyword evidence="2" id="KW-1185">Reference proteome</keyword>
<dbReference type="PANTHER" id="PTHR24559:SF454">
    <property type="entry name" value="RIBONUCLEASE H"/>
    <property type="match status" value="1"/>
</dbReference>
<evidence type="ECO:0000313" key="2">
    <source>
        <dbReference type="Proteomes" id="UP000887159"/>
    </source>
</evidence>
<dbReference type="EMBL" id="BMAU01021418">
    <property type="protein sequence ID" value="GFY33730.1"/>
    <property type="molecule type" value="Genomic_DNA"/>
</dbReference>
<name>A0A8X6WF91_TRICX</name>
<dbReference type="GO" id="GO:0003676">
    <property type="term" value="F:nucleic acid binding"/>
    <property type="evidence" value="ECO:0007669"/>
    <property type="project" value="InterPro"/>
</dbReference>
<proteinExistence type="predicted"/>